<dbReference type="STRING" id="1618408.UU23_C0005G0004"/>
<dbReference type="InterPro" id="IPR036388">
    <property type="entry name" value="WH-like_DNA-bd_sf"/>
</dbReference>
<evidence type="ECO:0000259" key="7">
    <source>
        <dbReference type="Pfam" id="PF03444"/>
    </source>
</evidence>
<dbReference type="PANTHER" id="PTHR34824">
    <property type="entry name" value="HEAT-INDUCIBLE TRANSCRIPTION REPRESSOR HRCA"/>
    <property type="match status" value="1"/>
</dbReference>
<keyword evidence="4 5" id="KW-0804">Transcription</keyword>
<organism evidence="8 9">
    <name type="scientific">Candidatus Curtissbacteria bacterium GW2011_GWA1_40_9</name>
    <dbReference type="NCBI Taxonomy" id="1618408"/>
    <lineage>
        <taxon>Bacteria</taxon>
        <taxon>Candidatus Curtissiibacteriota</taxon>
    </lineage>
</organism>
<gene>
    <name evidence="5" type="primary">hrcA</name>
    <name evidence="8" type="ORF">UU23_C0005G0004</name>
</gene>
<evidence type="ECO:0000256" key="5">
    <source>
        <dbReference type="HAMAP-Rule" id="MF_00081"/>
    </source>
</evidence>
<keyword evidence="3 5" id="KW-0346">Stress response</keyword>
<evidence type="ECO:0000313" key="8">
    <source>
        <dbReference type="EMBL" id="KKR77966.1"/>
    </source>
</evidence>
<dbReference type="SUPFAM" id="SSF46785">
    <property type="entry name" value="Winged helix' DNA-binding domain"/>
    <property type="match status" value="1"/>
</dbReference>
<dbReference type="Gene3D" id="1.10.10.10">
    <property type="entry name" value="Winged helix-like DNA-binding domain superfamily/Winged helix DNA-binding domain"/>
    <property type="match status" value="1"/>
</dbReference>
<dbReference type="InterPro" id="IPR005104">
    <property type="entry name" value="WHTH_HrcA_DNA-bd"/>
</dbReference>
<dbReference type="InterPro" id="IPR036390">
    <property type="entry name" value="WH_DNA-bd_sf"/>
</dbReference>
<dbReference type="GO" id="GO:0003677">
    <property type="term" value="F:DNA binding"/>
    <property type="evidence" value="ECO:0007669"/>
    <property type="project" value="InterPro"/>
</dbReference>
<sequence>MIDLTERQKNLLRAVIEKYIETAEPIGSETIEKEASLGVSPATIRNEMVKLTALGYLKQPHTSAGRVPTSVGMKFYVDQLMEEKALSLHDEVAIKEELSEEKEQFDKLLKHAARVLAAQTHALAIATDEQGDIYSAGMANILDMPEFYDIDMTKAVLSMIDRFDSIKQLIDMMRAEEQIRILFGDELDIPYLEPCGFVMTRYQMPTHRGYLGVIGPSRLDYPTIIPTMRYFSQLLGDLGK</sequence>
<comment type="function">
    <text evidence="5">Negative regulator of class I heat shock genes (grpE-dnaK-dnaJ and groELS operons). Prevents heat-shock induction of these operons.</text>
</comment>
<evidence type="ECO:0000256" key="3">
    <source>
        <dbReference type="ARBA" id="ARBA00023016"/>
    </source>
</evidence>
<keyword evidence="2 5" id="KW-0805">Transcription regulation</keyword>
<dbReference type="Proteomes" id="UP000034292">
    <property type="component" value="Unassembled WGS sequence"/>
</dbReference>
<dbReference type="SUPFAM" id="SSF55781">
    <property type="entry name" value="GAF domain-like"/>
    <property type="match status" value="1"/>
</dbReference>
<dbReference type="Gene3D" id="3.30.450.40">
    <property type="match status" value="1"/>
</dbReference>
<dbReference type="InterPro" id="IPR029016">
    <property type="entry name" value="GAF-like_dom_sf"/>
</dbReference>
<dbReference type="GO" id="GO:0045892">
    <property type="term" value="P:negative regulation of DNA-templated transcription"/>
    <property type="evidence" value="ECO:0007669"/>
    <property type="project" value="UniProtKB-UniRule"/>
</dbReference>
<dbReference type="InterPro" id="IPR002571">
    <property type="entry name" value="HrcA"/>
</dbReference>
<dbReference type="EMBL" id="LBZV01000005">
    <property type="protein sequence ID" value="KKR77966.1"/>
    <property type="molecule type" value="Genomic_DNA"/>
</dbReference>
<dbReference type="PANTHER" id="PTHR34824:SF1">
    <property type="entry name" value="HEAT-INDUCIBLE TRANSCRIPTION REPRESSOR HRCA"/>
    <property type="match status" value="1"/>
</dbReference>
<dbReference type="InterPro" id="IPR021153">
    <property type="entry name" value="HrcA_C"/>
</dbReference>
<protein>
    <recommendedName>
        <fullName evidence="5">Heat-inducible transcription repressor HrcA</fullName>
    </recommendedName>
</protein>
<dbReference type="Pfam" id="PF03444">
    <property type="entry name" value="WHD_HrcA"/>
    <property type="match status" value="1"/>
</dbReference>
<keyword evidence="1 5" id="KW-0678">Repressor</keyword>
<evidence type="ECO:0000256" key="1">
    <source>
        <dbReference type="ARBA" id="ARBA00022491"/>
    </source>
</evidence>
<evidence type="ECO:0000313" key="9">
    <source>
        <dbReference type="Proteomes" id="UP000034292"/>
    </source>
</evidence>
<name>A0A0G0TSZ9_9BACT</name>
<evidence type="ECO:0000256" key="4">
    <source>
        <dbReference type="ARBA" id="ARBA00023163"/>
    </source>
</evidence>
<dbReference type="Pfam" id="PF01628">
    <property type="entry name" value="HrcA"/>
    <property type="match status" value="1"/>
</dbReference>
<accession>A0A0G0TSZ9</accession>
<reference evidence="8 9" key="1">
    <citation type="journal article" date="2015" name="Nature">
        <title>rRNA introns, odd ribosomes, and small enigmatic genomes across a large radiation of phyla.</title>
        <authorList>
            <person name="Brown C.T."/>
            <person name="Hug L.A."/>
            <person name="Thomas B.C."/>
            <person name="Sharon I."/>
            <person name="Castelle C.J."/>
            <person name="Singh A."/>
            <person name="Wilkins M.J."/>
            <person name="Williams K.H."/>
            <person name="Banfield J.F."/>
        </authorList>
    </citation>
    <scope>NUCLEOTIDE SEQUENCE [LARGE SCALE GENOMIC DNA]</scope>
</reference>
<feature type="domain" description="Heat-inducible transcription repressor HrcA C-terminal" evidence="6">
    <location>
        <begin position="93"/>
        <end position="225"/>
    </location>
</feature>
<proteinExistence type="inferred from homology"/>
<comment type="similarity">
    <text evidence="5">Belongs to the HrcA family.</text>
</comment>
<feature type="domain" description="Winged helix-turn-helix transcription repressor HrcA DNA-binding" evidence="7">
    <location>
        <begin position="3"/>
        <end position="71"/>
    </location>
</feature>
<dbReference type="HAMAP" id="MF_00081">
    <property type="entry name" value="HrcA"/>
    <property type="match status" value="1"/>
</dbReference>
<evidence type="ECO:0000259" key="6">
    <source>
        <dbReference type="Pfam" id="PF01628"/>
    </source>
</evidence>
<dbReference type="PATRIC" id="fig|1618408.3.peg.318"/>
<dbReference type="AlphaFoldDB" id="A0A0G0TSZ9"/>
<comment type="caution">
    <text evidence="8">The sequence shown here is derived from an EMBL/GenBank/DDBJ whole genome shotgun (WGS) entry which is preliminary data.</text>
</comment>
<evidence type="ECO:0000256" key="2">
    <source>
        <dbReference type="ARBA" id="ARBA00023015"/>
    </source>
</evidence>